<proteinExistence type="inferred from homology"/>
<comment type="pathway">
    <text evidence="3">Cofactor biosynthesis; coenzyme A biosynthesis; CoA from (R)-pantothenate: step 5/5.</text>
</comment>
<sequence length="199" mass="22390">MLVIAITGGIASGKTEVTKTIQRAGYPVVDADVLARQVLEPGTHTLEQVKERFGQSIIKNGVLDRHALGERVFSNPTLLKSLTALTAPEIRSRIQEQLSFFRMKGKTVVFCAIPLFFEQHYEDTGWFDQVVVVATNERQQLDRLMARDHLDEWAAQSRIKAQMPVAKKVAKADVVIENDGSAEELQQKVVDYLNRLKEE</sequence>
<gene>
    <name evidence="3" type="primary">coaE</name>
    <name evidence="5" type="ORF">R54839_PPFHFPJH_01012</name>
</gene>
<dbReference type="GO" id="GO:0004140">
    <property type="term" value="F:dephospho-CoA kinase activity"/>
    <property type="evidence" value="ECO:0007669"/>
    <property type="project" value="UniProtKB-EC"/>
</dbReference>
<dbReference type="PANTHER" id="PTHR10695">
    <property type="entry name" value="DEPHOSPHO-COA KINASE-RELATED"/>
    <property type="match status" value="1"/>
</dbReference>
<dbReference type="InterPro" id="IPR001977">
    <property type="entry name" value="Depp_CoAkinase"/>
</dbReference>
<dbReference type="PROSITE" id="PS51219">
    <property type="entry name" value="DPCK"/>
    <property type="match status" value="1"/>
</dbReference>
<evidence type="ECO:0000256" key="3">
    <source>
        <dbReference type="HAMAP-Rule" id="MF_00376"/>
    </source>
</evidence>
<keyword evidence="1 3" id="KW-0547">Nucleotide-binding</keyword>
<dbReference type="Pfam" id="PF01121">
    <property type="entry name" value="CoaE"/>
    <property type="match status" value="1"/>
</dbReference>
<dbReference type="EC" id="2.7.1.24" evidence="3 4"/>
<evidence type="ECO:0000313" key="6">
    <source>
        <dbReference type="Proteomes" id="UP001314261"/>
    </source>
</evidence>
<evidence type="ECO:0000256" key="4">
    <source>
        <dbReference type="NCBIfam" id="TIGR00152"/>
    </source>
</evidence>
<comment type="subcellular location">
    <subcellularLocation>
        <location evidence="3">Cytoplasm</location>
    </subcellularLocation>
</comment>
<protein>
    <recommendedName>
        <fullName evidence="3 4">Dephospho-CoA kinase</fullName>
        <ecNumber evidence="3 4">2.7.1.24</ecNumber>
    </recommendedName>
    <alternativeName>
        <fullName evidence="3">Dephosphocoenzyme A kinase</fullName>
    </alternativeName>
</protein>
<keyword evidence="3" id="KW-0963">Cytoplasm</keyword>
<dbReference type="InterPro" id="IPR027417">
    <property type="entry name" value="P-loop_NTPase"/>
</dbReference>
<evidence type="ECO:0000256" key="1">
    <source>
        <dbReference type="ARBA" id="ARBA00022741"/>
    </source>
</evidence>
<comment type="function">
    <text evidence="3">Catalyzes the phosphorylation of the 3'-hydroxyl group of dephosphocoenzyme A to form coenzyme A.</text>
</comment>
<feature type="binding site" evidence="3">
    <location>
        <begin position="11"/>
        <end position="16"/>
    </location>
    <ligand>
        <name>ATP</name>
        <dbReference type="ChEBI" id="CHEBI:30616"/>
    </ligand>
</feature>
<evidence type="ECO:0000313" key="5">
    <source>
        <dbReference type="EMBL" id="CAK1243666.1"/>
    </source>
</evidence>
<keyword evidence="3" id="KW-0173">Coenzyme A biosynthesis</keyword>
<keyword evidence="3 5" id="KW-0418">Kinase</keyword>
<keyword evidence="2 3" id="KW-0067">ATP-binding</keyword>
<dbReference type="Proteomes" id="UP001314261">
    <property type="component" value="Unassembled WGS sequence"/>
</dbReference>
<comment type="catalytic activity">
    <reaction evidence="3">
        <text>3'-dephospho-CoA + ATP = ADP + CoA + H(+)</text>
        <dbReference type="Rhea" id="RHEA:18245"/>
        <dbReference type="ChEBI" id="CHEBI:15378"/>
        <dbReference type="ChEBI" id="CHEBI:30616"/>
        <dbReference type="ChEBI" id="CHEBI:57287"/>
        <dbReference type="ChEBI" id="CHEBI:57328"/>
        <dbReference type="ChEBI" id="CHEBI:456216"/>
        <dbReference type="EC" id="2.7.1.24"/>
    </reaction>
</comment>
<dbReference type="CDD" id="cd02022">
    <property type="entry name" value="DPCK"/>
    <property type="match status" value="1"/>
</dbReference>
<keyword evidence="3 5" id="KW-0808">Transferase</keyword>
<dbReference type="HAMAP" id="MF_00376">
    <property type="entry name" value="Dephospho_CoA_kinase"/>
    <property type="match status" value="1"/>
</dbReference>
<dbReference type="SUPFAM" id="SSF52540">
    <property type="entry name" value="P-loop containing nucleoside triphosphate hydrolases"/>
    <property type="match status" value="1"/>
</dbReference>
<keyword evidence="6" id="KW-1185">Reference proteome</keyword>
<evidence type="ECO:0000256" key="2">
    <source>
        <dbReference type="ARBA" id="ARBA00022840"/>
    </source>
</evidence>
<dbReference type="Gene3D" id="3.40.50.300">
    <property type="entry name" value="P-loop containing nucleotide triphosphate hydrolases"/>
    <property type="match status" value="1"/>
</dbReference>
<dbReference type="NCBIfam" id="TIGR00152">
    <property type="entry name" value="dephospho-CoA kinase"/>
    <property type="match status" value="1"/>
</dbReference>
<reference evidence="5 6" key="1">
    <citation type="submission" date="2023-10" db="EMBL/GenBank/DDBJ databases">
        <authorList>
            <person name="Botero Cardona J."/>
        </authorList>
    </citation>
    <scope>NUCLEOTIDE SEQUENCE [LARGE SCALE GENOMIC DNA]</scope>
    <source>
        <strain evidence="5 6">R-54839</strain>
    </source>
</reference>
<comment type="similarity">
    <text evidence="3">Belongs to the CoaE family.</text>
</comment>
<dbReference type="RefSeq" id="WP_187753463.1">
    <property type="nucleotide sequence ID" value="NZ_CAUZLK010000002.1"/>
</dbReference>
<dbReference type="PANTHER" id="PTHR10695:SF46">
    <property type="entry name" value="BIFUNCTIONAL COENZYME A SYNTHASE-RELATED"/>
    <property type="match status" value="1"/>
</dbReference>
<name>A0ABN9YT21_9LACO</name>
<dbReference type="EMBL" id="CAUZLR010000006">
    <property type="protein sequence ID" value="CAK1243666.1"/>
    <property type="molecule type" value="Genomic_DNA"/>
</dbReference>
<comment type="caution">
    <text evidence="5">The sequence shown here is derived from an EMBL/GenBank/DDBJ whole genome shotgun (WGS) entry which is preliminary data.</text>
</comment>
<accession>A0ABN9YT21</accession>
<organism evidence="5 6">
    <name type="scientific">Fructobacillus fructosus</name>
    <dbReference type="NCBI Taxonomy" id="1631"/>
    <lineage>
        <taxon>Bacteria</taxon>
        <taxon>Bacillati</taxon>
        <taxon>Bacillota</taxon>
        <taxon>Bacilli</taxon>
        <taxon>Lactobacillales</taxon>
        <taxon>Lactobacillaceae</taxon>
        <taxon>Fructobacillus</taxon>
    </lineage>
</organism>